<evidence type="ECO:0000256" key="2">
    <source>
        <dbReference type="ARBA" id="ARBA00022448"/>
    </source>
</evidence>
<feature type="transmembrane region" description="Helical" evidence="8">
    <location>
        <begin position="59"/>
        <end position="76"/>
    </location>
</feature>
<dbReference type="PROSITE" id="PS50850">
    <property type="entry name" value="MFS"/>
    <property type="match status" value="1"/>
</dbReference>
<evidence type="ECO:0000256" key="1">
    <source>
        <dbReference type="ARBA" id="ARBA00004141"/>
    </source>
</evidence>
<dbReference type="PANTHER" id="PTHR43791:SF70">
    <property type="entry name" value="MAJOR FACILITATOR SUPERFAMILY (MFS) PROFILE DOMAIN-CONTAINING PROTEIN"/>
    <property type="match status" value="1"/>
</dbReference>
<feature type="transmembrane region" description="Helical" evidence="8">
    <location>
        <begin position="299"/>
        <end position="319"/>
    </location>
</feature>
<feature type="transmembrane region" description="Helical" evidence="8">
    <location>
        <begin position="222"/>
        <end position="242"/>
    </location>
</feature>
<reference evidence="10" key="1">
    <citation type="submission" date="2022-11" db="EMBL/GenBank/DDBJ databases">
        <authorList>
            <person name="Petersen C."/>
        </authorList>
    </citation>
    <scope>NUCLEOTIDE SEQUENCE</scope>
    <source>
        <strain evidence="10">IBT 20477</strain>
    </source>
</reference>
<feature type="transmembrane region" description="Helical" evidence="8">
    <location>
        <begin position="189"/>
        <end position="210"/>
    </location>
</feature>
<evidence type="ECO:0000256" key="4">
    <source>
        <dbReference type="ARBA" id="ARBA00022989"/>
    </source>
</evidence>
<proteinExistence type="inferred from homology"/>
<dbReference type="SUPFAM" id="SSF103473">
    <property type="entry name" value="MFS general substrate transporter"/>
    <property type="match status" value="1"/>
</dbReference>
<dbReference type="PANTHER" id="PTHR43791">
    <property type="entry name" value="PERMEASE-RELATED"/>
    <property type="match status" value="1"/>
</dbReference>
<feature type="transmembrane region" description="Helical" evidence="8">
    <location>
        <begin position="135"/>
        <end position="153"/>
    </location>
</feature>
<dbReference type="FunFam" id="1.20.1250.20:FF:000064">
    <property type="entry name" value="MFS allantoate transporter"/>
    <property type="match status" value="1"/>
</dbReference>
<keyword evidence="11" id="KW-1185">Reference proteome</keyword>
<keyword evidence="4 8" id="KW-1133">Transmembrane helix</keyword>
<evidence type="ECO:0000256" key="6">
    <source>
        <dbReference type="ARBA" id="ARBA00037968"/>
    </source>
</evidence>
<name>A0A9W9MX48_9EURO</name>
<accession>A0A9W9MX48</accession>
<keyword evidence="5 8" id="KW-0472">Membrane</keyword>
<dbReference type="Gene3D" id="1.20.1250.20">
    <property type="entry name" value="MFS general substrate transporter like domains"/>
    <property type="match status" value="1"/>
</dbReference>
<feature type="domain" description="Major facilitator superfamily (MFS) profile" evidence="9">
    <location>
        <begin position="63"/>
        <end position="503"/>
    </location>
</feature>
<gene>
    <name evidence="10" type="ORF">N7449_003480</name>
</gene>
<feature type="transmembrane region" description="Helical" evidence="8">
    <location>
        <begin position="380"/>
        <end position="403"/>
    </location>
</feature>
<feature type="compositionally biased region" description="Basic and acidic residues" evidence="7">
    <location>
        <begin position="15"/>
        <end position="27"/>
    </location>
</feature>
<feature type="transmembrane region" description="Helical" evidence="8">
    <location>
        <begin position="354"/>
        <end position="374"/>
    </location>
</feature>
<reference evidence="10" key="2">
    <citation type="journal article" date="2023" name="IMA Fungus">
        <title>Comparative genomic study of the Penicillium genus elucidates a diverse pangenome and 15 lateral gene transfer events.</title>
        <authorList>
            <person name="Petersen C."/>
            <person name="Sorensen T."/>
            <person name="Nielsen M.R."/>
            <person name="Sondergaard T.E."/>
            <person name="Sorensen J.L."/>
            <person name="Fitzpatrick D.A."/>
            <person name="Frisvad J.C."/>
            <person name="Nielsen K.L."/>
        </authorList>
    </citation>
    <scope>NUCLEOTIDE SEQUENCE</scope>
    <source>
        <strain evidence="10">IBT 20477</strain>
    </source>
</reference>
<dbReference type="InterPro" id="IPR011701">
    <property type="entry name" value="MFS"/>
</dbReference>
<evidence type="ECO:0000256" key="5">
    <source>
        <dbReference type="ARBA" id="ARBA00023136"/>
    </source>
</evidence>
<dbReference type="InterPro" id="IPR020846">
    <property type="entry name" value="MFS_dom"/>
</dbReference>
<dbReference type="InterPro" id="IPR036259">
    <property type="entry name" value="MFS_trans_sf"/>
</dbReference>
<comment type="caution">
    <text evidence="10">The sequence shown here is derived from an EMBL/GenBank/DDBJ whole genome shotgun (WGS) entry which is preliminary data.</text>
</comment>
<feature type="region of interest" description="Disordered" evidence="7">
    <location>
        <begin position="1"/>
        <end position="27"/>
    </location>
</feature>
<feature type="transmembrane region" description="Helical" evidence="8">
    <location>
        <begin position="325"/>
        <end position="347"/>
    </location>
</feature>
<dbReference type="AlphaFoldDB" id="A0A9W9MX48"/>
<dbReference type="GO" id="GO:0022857">
    <property type="term" value="F:transmembrane transporter activity"/>
    <property type="evidence" value="ECO:0007669"/>
    <property type="project" value="InterPro"/>
</dbReference>
<evidence type="ECO:0000256" key="3">
    <source>
        <dbReference type="ARBA" id="ARBA00022692"/>
    </source>
</evidence>
<dbReference type="GO" id="GO:0016020">
    <property type="term" value="C:membrane"/>
    <property type="evidence" value="ECO:0007669"/>
    <property type="project" value="UniProtKB-SubCell"/>
</dbReference>
<protein>
    <recommendedName>
        <fullName evidence="9">Major facilitator superfamily (MFS) profile domain-containing protein</fullName>
    </recommendedName>
</protein>
<keyword evidence="2" id="KW-0813">Transport</keyword>
<evidence type="ECO:0000259" key="9">
    <source>
        <dbReference type="PROSITE" id="PS50850"/>
    </source>
</evidence>
<evidence type="ECO:0000313" key="11">
    <source>
        <dbReference type="Proteomes" id="UP001150942"/>
    </source>
</evidence>
<comment type="similarity">
    <text evidence="6">Belongs to the major facilitator superfamily. Allantoate permease family.</text>
</comment>
<feature type="transmembrane region" description="Helical" evidence="8">
    <location>
        <begin position="102"/>
        <end position="123"/>
    </location>
</feature>
<organism evidence="10 11">
    <name type="scientific">Penicillium cf. viridicatum</name>
    <dbReference type="NCBI Taxonomy" id="2972119"/>
    <lineage>
        <taxon>Eukaryota</taxon>
        <taxon>Fungi</taxon>
        <taxon>Dikarya</taxon>
        <taxon>Ascomycota</taxon>
        <taxon>Pezizomycotina</taxon>
        <taxon>Eurotiomycetes</taxon>
        <taxon>Eurotiomycetidae</taxon>
        <taxon>Eurotiales</taxon>
        <taxon>Aspergillaceae</taxon>
        <taxon>Penicillium</taxon>
    </lineage>
</organism>
<feature type="transmembrane region" description="Helical" evidence="8">
    <location>
        <begin position="415"/>
        <end position="434"/>
    </location>
</feature>
<evidence type="ECO:0000313" key="10">
    <source>
        <dbReference type="EMBL" id="KAJ5209101.1"/>
    </source>
</evidence>
<dbReference type="Proteomes" id="UP001150942">
    <property type="component" value="Unassembled WGS sequence"/>
</dbReference>
<dbReference type="Pfam" id="PF07690">
    <property type="entry name" value="MFS_1"/>
    <property type="match status" value="1"/>
</dbReference>
<sequence length="537" mass="59576">MSEIENGTLGSPTHLVDDKSPSDEAREDVQRKDVAFSVYLQAQGQTISPEESYRVRRKIDLHLMPLMMVTGFLQYLDKSAMSYAVLYNIEEDLNMTGSQYSWASSLFYFGTLVWSYPSLLLLQRFPVGKYFSCQVLAWGVISFLMAATSNFSGLAALRFLLGAAESVQMPGFVIITSMYYTREEQPSRLLFWYATNGIAIIAGGLFAYGVGNINGTIPLWKYPFIICGALSTCWSIVLFFALPSNPATAWFLTKKERAIAINRVRSNQTGIENKTFRKEQAVEALMDPKVILSALSNGAGNLLSGITLFGGLVIRSFGFSTLQTTLLQCPTGLIEIVALIVFTAGATYIPNSRVILSIIATTIALVGTVMLYAVSLEHRWALIAGLWIMGGFMPSSFILGMGVTASNIAGHTKKVTAHGITFIFYAVGSKYFYYLASFAYPTTYISARMDFVDSSSRVSTGIVGPQLYTTAPYVQGRRANVIALVVCLILGILQLIYLIYENRKRRRFLELHPELQESDFHFQDLTDKENPFSTNKI</sequence>
<dbReference type="OrthoDB" id="6730379at2759"/>
<keyword evidence="3 8" id="KW-0812">Transmembrane</keyword>
<feature type="transmembrane region" description="Helical" evidence="8">
    <location>
        <begin position="481"/>
        <end position="500"/>
    </location>
</feature>
<evidence type="ECO:0000256" key="7">
    <source>
        <dbReference type="SAM" id="MobiDB-lite"/>
    </source>
</evidence>
<comment type="subcellular location">
    <subcellularLocation>
        <location evidence="1">Membrane</location>
        <topology evidence="1">Multi-pass membrane protein</topology>
    </subcellularLocation>
</comment>
<evidence type="ECO:0000256" key="8">
    <source>
        <dbReference type="SAM" id="Phobius"/>
    </source>
</evidence>
<dbReference type="EMBL" id="JAPQKQ010000002">
    <property type="protein sequence ID" value="KAJ5209101.1"/>
    <property type="molecule type" value="Genomic_DNA"/>
</dbReference>